<feature type="signal peptide" evidence="1">
    <location>
        <begin position="1"/>
        <end position="21"/>
    </location>
</feature>
<dbReference type="PANTHER" id="PTHR33116">
    <property type="entry name" value="REVERSE TRANSCRIPTASE ZINC-BINDING DOMAIN-CONTAINING PROTEIN-RELATED-RELATED"/>
    <property type="match status" value="1"/>
</dbReference>
<dbReference type="InterPro" id="IPR000477">
    <property type="entry name" value="RT_dom"/>
</dbReference>
<dbReference type="Pfam" id="PF00078">
    <property type="entry name" value="RVT_1"/>
    <property type="match status" value="1"/>
</dbReference>
<dbReference type="CDD" id="cd06222">
    <property type="entry name" value="RNase_H_like"/>
    <property type="match status" value="1"/>
</dbReference>
<evidence type="ECO:0000259" key="3">
    <source>
        <dbReference type="Pfam" id="PF13456"/>
    </source>
</evidence>
<dbReference type="OrthoDB" id="407509at2759"/>
<dbReference type="InterPro" id="IPR026960">
    <property type="entry name" value="RVT-Znf"/>
</dbReference>
<dbReference type="PANTHER" id="PTHR33116:SF86">
    <property type="entry name" value="REVERSE TRANSCRIPTASE DOMAIN-CONTAINING PROTEIN"/>
    <property type="match status" value="1"/>
</dbReference>
<evidence type="ECO:0000313" key="6">
    <source>
        <dbReference type="RefSeq" id="XP_056848920.1"/>
    </source>
</evidence>
<accession>A0A9W3CBL5</accession>
<evidence type="ECO:0000259" key="2">
    <source>
        <dbReference type="Pfam" id="PF00078"/>
    </source>
</evidence>
<dbReference type="InterPro" id="IPR012337">
    <property type="entry name" value="RNaseH-like_sf"/>
</dbReference>
<evidence type="ECO:0000313" key="5">
    <source>
        <dbReference type="Proteomes" id="UP000504610"/>
    </source>
</evidence>
<dbReference type="Gene3D" id="3.30.420.10">
    <property type="entry name" value="Ribonuclease H-like superfamily/Ribonuclease H"/>
    <property type="match status" value="1"/>
</dbReference>
<reference evidence="5" key="1">
    <citation type="journal article" date="2019" name="Database">
        <title>The radish genome database (RadishGD): an integrated information resource for radish genomics.</title>
        <authorList>
            <person name="Yu H.J."/>
            <person name="Baek S."/>
            <person name="Lee Y.J."/>
            <person name="Cho A."/>
            <person name="Mun J.H."/>
        </authorList>
    </citation>
    <scope>NUCLEOTIDE SEQUENCE [LARGE SCALE GENOMIC DNA]</scope>
    <source>
        <strain evidence="5">cv. WK10039</strain>
    </source>
</reference>
<name>A0A9W3CBL5_RAPSA</name>
<feature type="domain" description="Reverse transcriptase zinc-binding" evidence="4">
    <location>
        <begin position="417"/>
        <end position="510"/>
    </location>
</feature>
<keyword evidence="1" id="KW-0732">Signal</keyword>
<feature type="domain" description="Reverse transcriptase" evidence="2">
    <location>
        <begin position="8"/>
        <end position="128"/>
    </location>
</feature>
<dbReference type="AlphaFoldDB" id="A0A9W3CBL5"/>
<dbReference type="KEGG" id="rsz:130499047"/>
<dbReference type="SUPFAM" id="SSF53098">
    <property type="entry name" value="Ribonuclease H-like"/>
    <property type="match status" value="1"/>
</dbReference>
<dbReference type="GeneID" id="130499047"/>
<gene>
    <name evidence="6" type="primary">LOC130499047</name>
</gene>
<dbReference type="InterPro" id="IPR036397">
    <property type="entry name" value="RNaseH_sf"/>
</dbReference>
<dbReference type="Pfam" id="PF13456">
    <property type="entry name" value="RVT_3"/>
    <property type="match status" value="1"/>
</dbReference>
<evidence type="ECO:0000259" key="4">
    <source>
        <dbReference type="Pfam" id="PF13966"/>
    </source>
</evidence>
<dbReference type="GO" id="GO:0003676">
    <property type="term" value="F:nucleic acid binding"/>
    <property type="evidence" value="ECO:0007669"/>
    <property type="project" value="InterPro"/>
</dbReference>
<proteinExistence type="predicted"/>
<dbReference type="Pfam" id="PF13966">
    <property type="entry name" value="zf-RVT"/>
    <property type="match status" value="1"/>
</dbReference>
<sequence length="751" mass="83686">MGFHLIFVNWVMQCISTVTYSFLINEEATGNVVPSRGIRQGDPMSPYVFILCGEVLSGLCREAQRDGSMTGIIIATKCPRINHLLFADDTMFFVRSSPQSCTALKDILAKYERASGQMINTSKSSISFSALTTQEDRNRVKQTLGIDQEGGVGKYLGLPELFGRKKRDLFASIIDRIKQRAVSWSSRQLSPAGKLTMLKSVLTAIPTFSMTCFLLPVSLCKRIQSVLTRFWWDDSDSTRKISWVSWETLTKPKSMGGLGLRDIQHFNKALLGKLAWKILTKPNCLLSRMLIGKYCQSDSFLRVTCSSSASHGWRGIIEGRNVIIQLLGKIIGNGNSTKLWHEPWLSVSTPTSMMGPITMDEKDLMVSDIMTRETGMWNREALMKHVPHLIDEILLIHPSSTGAEDAYAWLLNPTGDYSSKSGYLALHLNDSTTTRNSNIPDDFNWFKSVWGSAMMPKIQLFLWKVLQGAIPTGENLQKRGVLTNTNYIRCGAQETTNHLFFHCDFAKQVWELAPWTSPLQSETTISFGTELQTSSLRINLPPVGVSINIFPWIIWALWISRNLLLFEHRTLTPTTTMTRARVSAREWTLAQTTLPAPTGSIITPIATEPTTPDSMISCFTDASWIARTKHAGLAWIFTDRDKKELNRGSASTNHISSPLMAESLAIRAAMLHASTLGYTNIWIHSDSQELVRAINGKRGVMEIYGVLSDIVSLSLSFSLCRFTFISRSENGPADSLAKSALSFGHIGPSVV</sequence>
<dbReference type="RefSeq" id="XP_056848920.1">
    <property type="nucleotide sequence ID" value="XM_056992940.1"/>
</dbReference>
<dbReference type="GO" id="GO:0004523">
    <property type="term" value="F:RNA-DNA hybrid ribonuclease activity"/>
    <property type="evidence" value="ECO:0007669"/>
    <property type="project" value="InterPro"/>
</dbReference>
<dbReference type="InterPro" id="IPR044730">
    <property type="entry name" value="RNase_H-like_dom_plant"/>
</dbReference>
<protein>
    <submittedName>
        <fullName evidence="6">Uncharacterized protein LOC130499047</fullName>
    </submittedName>
</protein>
<feature type="domain" description="RNase H type-1" evidence="3">
    <location>
        <begin position="620"/>
        <end position="740"/>
    </location>
</feature>
<dbReference type="Proteomes" id="UP000504610">
    <property type="component" value="Chromosome 8"/>
</dbReference>
<reference evidence="6" key="2">
    <citation type="submission" date="2025-08" db="UniProtKB">
        <authorList>
            <consortium name="RefSeq"/>
        </authorList>
    </citation>
    <scope>IDENTIFICATION</scope>
    <source>
        <tissue evidence="6">Leaf</tissue>
    </source>
</reference>
<evidence type="ECO:0000256" key="1">
    <source>
        <dbReference type="SAM" id="SignalP"/>
    </source>
</evidence>
<organism evidence="5 6">
    <name type="scientific">Raphanus sativus</name>
    <name type="common">Radish</name>
    <name type="synonym">Raphanus raphanistrum var. sativus</name>
    <dbReference type="NCBI Taxonomy" id="3726"/>
    <lineage>
        <taxon>Eukaryota</taxon>
        <taxon>Viridiplantae</taxon>
        <taxon>Streptophyta</taxon>
        <taxon>Embryophyta</taxon>
        <taxon>Tracheophyta</taxon>
        <taxon>Spermatophyta</taxon>
        <taxon>Magnoliopsida</taxon>
        <taxon>eudicotyledons</taxon>
        <taxon>Gunneridae</taxon>
        <taxon>Pentapetalae</taxon>
        <taxon>rosids</taxon>
        <taxon>malvids</taxon>
        <taxon>Brassicales</taxon>
        <taxon>Brassicaceae</taxon>
        <taxon>Brassiceae</taxon>
        <taxon>Raphanus</taxon>
    </lineage>
</organism>
<feature type="chain" id="PRO_5040816703" evidence="1">
    <location>
        <begin position="22"/>
        <end position="751"/>
    </location>
</feature>
<keyword evidence="5" id="KW-1185">Reference proteome</keyword>
<dbReference type="InterPro" id="IPR002156">
    <property type="entry name" value="RNaseH_domain"/>
</dbReference>